<keyword evidence="1" id="KW-0812">Transmembrane</keyword>
<accession>A0A6A5HFA9</accession>
<sequence length="70" mass="8050">MATFTNRGSRDQLREYWKCPASAVGFFNWILAGVGTLEVLAFRENTKRNMDWQGVLLNDILEKSGIEKKK</sequence>
<protein>
    <submittedName>
        <fullName evidence="2">Uncharacterized protein</fullName>
    </submittedName>
</protein>
<evidence type="ECO:0000256" key="1">
    <source>
        <dbReference type="SAM" id="Phobius"/>
    </source>
</evidence>
<name>A0A6A5HFA9_CAERE</name>
<dbReference type="Proteomes" id="UP000483820">
    <property type="component" value="Chromosome II"/>
</dbReference>
<organism evidence="2 3">
    <name type="scientific">Caenorhabditis remanei</name>
    <name type="common">Caenorhabditis vulgaris</name>
    <dbReference type="NCBI Taxonomy" id="31234"/>
    <lineage>
        <taxon>Eukaryota</taxon>
        <taxon>Metazoa</taxon>
        <taxon>Ecdysozoa</taxon>
        <taxon>Nematoda</taxon>
        <taxon>Chromadorea</taxon>
        <taxon>Rhabditida</taxon>
        <taxon>Rhabditina</taxon>
        <taxon>Rhabditomorpha</taxon>
        <taxon>Rhabditoidea</taxon>
        <taxon>Rhabditidae</taxon>
        <taxon>Peloderinae</taxon>
        <taxon>Caenorhabditis</taxon>
    </lineage>
</organism>
<dbReference type="AlphaFoldDB" id="A0A6A5HFA9"/>
<dbReference type="KEGG" id="crq:GCK72_004984"/>
<proteinExistence type="predicted"/>
<evidence type="ECO:0000313" key="3">
    <source>
        <dbReference type="Proteomes" id="UP000483820"/>
    </source>
</evidence>
<evidence type="ECO:0000313" key="2">
    <source>
        <dbReference type="EMBL" id="KAF1765033.1"/>
    </source>
</evidence>
<reference evidence="2 3" key="1">
    <citation type="submission" date="2019-12" db="EMBL/GenBank/DDBJ databases">
        <title>Chromosome-level assembly of the Caenorhabditis remanei genome.</title>
        <authorList>
            <person name="Teterina A.A."/>
            <person name="Willis J.H."/>
            <person name="Phillips P.C."/>
        </authorList>
    </citation>
    <scope>NUCLEOTIDE SEQUENCE [LARGE SCALE GENOMIC DNA]</scope>
    <source>
        <strain evidence="2 3">PX506</strain>
        <tissue evidence="2">Whole organism</tissue>
    </source>
</reference>
<dbReference type="CTD" id="78774027"/>
<comment type="caution">
    <text evidence="2">The sequence shown here is derived from an EMBL/GenBank/DDBJ whole genome shotgun (WGS) entry which is preliminary data.</text>
</comment>
<dbReference type="EMBL" id="WUAV01000002">
    <property type="protein sequence ID" value="KAF1765033.1"/>
    <property type="molecule type" value="Genomic_DNA"/>
</dbReference>
<feature type="transmembrane region" description="Helical" evidence="1">
    <location>
        <begin position="20"/>
        <end position="42"/>
    </location>
</feature>
<dbReference type="RefSeq" id="XP_053589168.1">
    <property type="nucleotide sequence ID" value="XM_053724974.1"/>
</dbReference>
<gene>
    <name evidence="2" type="ORF">GCK72_004984</name>
</gene>
<keyword evidence="1" id="KW-0472">Membrane</keyword>
<keyword evidence="1" id="KW-1133">Transmembrane helix</keyword>
<dbReference type="GeneID" id="78774027"/>